<evidence type="ECO:0000313" key="2">
    <source>
        <dbReference type="Proteomes" id="UP001314796"/>
    </source>
</evidence>
<reference evidence="1 2" key="1">
    <citation type="submission" date="2021-01" db="EMBL/GenBank/DDBJ databases">
        <title>Genomic Encyclopedia of Type Strains, Phase IV (KMG-IV): sequencing the most valuable type-strain genomes for metagenomic binning, comparative biology and taxonomic classification.</title>
        <authorList>
            <person name="Goeker M."/>
        </authorList>
    </citation>
    <scope>NUCLEOTIDE SEQUENCE [LARGE SCALE GENOMIC DNA]</scope>
    <source>
        <strain evidence="1 2">DSM 25890</strain>
    </source>
</reference>
<dbReference type="EMBL" id="JAFBEE010000001">
    <property type="protein sequence ID" value="MBM7613753.1"/>
    <property type="molecule type" value="Genomic_DNA"/>
</dbReference>
<dbReference type="Proteomes" id="UP001314796">
    <property type="component" value="Unassembled WGS sequence"/>
</dbReference>
<accession>A0ABS2NLD9</accession>
<evidence type="ECO:0000313" key="1">
    <source>
        <dbReference type="EMBL" id="MBM7613753.1"/>
    </source>
</evidence>
<gene>
    <name evidence="1" type="ORF">JOC73_000261</name>
</gene>
<name>A0ABS2NLD9_9FIRM</name>
<keyword evidence="2" id="KW-1185">Reference proteome</keyword>
<comment type="caution">
    <text evidence="1">The sequence shown here is derived from an EMBL/GenBank/DDBJ whole genome shotgun (WGS) entry which is preliminary data.</text>
</comment>
<organism evidence="1 2">
    <name type="scientific">Alkaliphilus hydrothermalis</name>
    <dbReference type="NCBI Taxonomy" id="1482730"/>
    <lineage>
        <taxon>Bacteria</taxon>
        <taxon>Bacillati</taxon>
        <taxon>Bacillota</taxon>
        <taxon>Clostridia</taxon>
        <taxon>Peptostreptococcales</taxon>
        <taxon>Natronincolaceae</taxon>
        <taxon>Alkaliphilus</taxon>
    </lineage>
</organism>
<proteinExistence type="predicted"/>
<dbReference type="RefSeq" id="WP_204400026.1">
    <property type="nucleotide sequence ID" value="NZ_JAFBEE010000001.1"/>
</dbReference>
<sequence>MEMTNYKCPLCGFTYQVPAYWSEFSPEEELEMEHFDLEAKEMCSELKLKLVKE</sequence>
<evidence type="ECO:0008006" key="3">
    <source>
        <dbReference type="Google" id="ProtNLM"/>
    </source>
</evidence>
<protein>
    <recommendedName>
        <fullName evidence="3">Rubredoxin</fullName>
    </recommendedName>
</protein>